<feature type="transmembrane region" description="Helical" evidence="9">
    <location>
        <begin position="153"/>
        <end position="177"/>
    </location>
</feature>
<evidence type="ECO:0000256" key="5">
    <source>
        <dbReference type="ARBA" id="ARBA00022692"/>
    </source>
</evidence>
<comment type="caution">
    <text evidence="11">The sequence shown here is derived from an EMBL/GenBank/DDBJ whole genome shotgun (WGS) entry which is preliminary data.</text>
</comment>
<evidence type="ECO:0000256" key="2">
    <source>
        <dbReference type="ARBA" id="ARBA00007783"/>
    </source>
</evidence>
<evidence type="ECO:0000256" key="1">
    <source>
        <dbReference type="ARBA" id="ARBA00004651"/>
    </source>
</evidence>
<protein>
    <submittedName>
        <fullName evidence="11">ABC transporter permease</fullName>
    </submittedName>
</protein>
<feature type="transmembrane region" description="Helical" evidence="9">
    <location>
        <begin position="189"/>
        <end position="205"/>
    </location>
</feature>
<dbReference type="Pfam" id="PF01061">
    <property type="entry name" value="ABC2_membrane"/>
    <property type="match status" value="1"/>
</dbReference>
<keyword evidence="12" id="KW-1185">Reference proteome</keyword>
<gene>
    <name evidence="11" type="ORF">FW784_02425</name>
</gene>
<reference evidence="11 12" key="1">
    <citation type="submission" date="2019-08" db="EMBL/GenBank/DDBJ databases">
        <title>Draft genome sequence of Lysobacter sp. UKS-15.</title>
        <authorList>
            <person name="Im W.-T."/>
        </authorList>
    </citation>
    <scope>NUCLEOTIDE SEQUENCE [LARGE SCALE GENOMIC DNA]</scope>
    <source>
        <strain evidence="11 12">UKS-15</strain>
    </source>
</reference>
<evidence type="ECO:0000256" key="6">
    <source>
        <dbReference type="ARBA" id="ARBA00022989"/>
    </source>
</evidence>
<comment type="similarity">
    <text evidence="2">Belongs to the ABC-2 integral membrane protein family.</text>
</comment>
<evidence type="ECO:0000313" key="12">
    <source>
        <dbReference type="Proteomes" id="UP000323164"/>
    </source>
</evidence>
<dbReference type="InterPro" id="IPR013525">
    <property type="entry name" value="ABC2_TM"/>
</dbReference>
<evidence type="ECO:0000256" key="3">
    <source>
        <dbReference type="ARBA" id="ARBA00022448"/>
    </source>
</evidence>
<evidence type="ECO:0000256" key="7">
    <source>
        <dbReference type="ARBA" id="ARBA00023047"/>
    </source>
</evidence>
<keyword evidence="6 9" id="KW-1133">Transmembrane helix</keyword>
<dbReference type="GO" id="GO:0015920">
    <property type="term" value="P:lipopolysaccharide transport"/>
    <property type="evidence" value="ECO:0007669"/>
    <property type="project" value="TreeGrafter"/>
</dbReference>
<keyword evidence="3" id="KW-0813">Transport</keyword>
<name>A0A5D8ZB05_9GAMM</name>
<evidence type="ECO:0000256" key="4">
    <source>
        <dbReference type="ARBA" id="ARBA00022475"/>
    </source>
</evidence>
<feature type="transmembrane region" description="Helical" evidence="9">
    <location>
        <begin position="47"/>
        <end position="68"/>
    </location>
</feature>
<keyword evidence="4" id="KW-1003">Cell membrane</keyword>
<keyword evidence="8 9" id="KW-0472">Membrane</keyword>
<sequence>MSHASPERALVSQWRLAFRDVVEGLRAHRVWSRLARMDIKQRYRRSILGPFWITITMIVFIAAVGPLYGVLLGIPTSAFLPYVAMGLISWGLVSTLILEGTTTFLGAEDLVRSVKLPFTVHVMRMLYRNLIMFAHNLLAFVPFMLYLRVWPHWQWLMAIPGVALILMAALPAAFLLGTVCARYRDMQQIVASLVQLSFFVTPIFWKPELLKSRQYLADYNPFHLLLESVRGPVVGEIPSAITYVKIVVIILVLYIAATPFFVRYRRRLSFWV</sequence>
<dbReference type="Proteomes" id="UP000323164">
    <property type="component" value="Unassembled WGS sequence"/>
</dbReference>
<keyword evidence="7" id="KW-0762">Sugar transport</keyword>
<evidence type="ECO:0000259" key="10">
    <source>
        <dbReference type="Pfam" id="PF01061"/>
    </source>
</evidence>
<organism evidence="11 12">
    <name type="scientific">Cognatilysobacter lacus</name>
    <dbReference type="NCBI Taxonomy" id="1643323"/>
    <lineage>
        <taxon>Bacteria</taxon>
        <taxon>Pseudomonadati</taxon>
        <taxon>Pseudomonadota</taxon>
        <taxon>Gammaproteobacteria</taxon>
        <taxon>Lysobacterales</taxon>
        <taxon>Lysobacteraceae</taxon>
        <taxon>Cognatilysobacter</taxon>
    </lineage>
</organism>
<evidence type="ECO:0000256" key="9">
    <source>
        <dbReference type="SAM" id="Phobius"/>
    </source>
</evidence>
<dbReference type="PANTHER" id="PTHR30413">
    <property type="entry name" value="INNER MEMBRANE TRANSPORT PERMEASE"/>
    <property type="match status" value="1"/>
</dbReference>
<dbReference type="OrthoDB" id="9796017at2"/>
<dbReference type="AlphaFoldDB" id="A0A5D8ZB05"/>
<proteinExistence type="inferred from homology"/>
<comment type="subcellular location">
    <subcellularLocation>
        <location evidence="1">Cell membrane</location>
        <topology evidence="1">Multi-pass membrane protein</topology>
    </subcellularLocation>
</comment>
<accession>A0A5D8ZB05</accession>
<evidence type="ECO:0000313" key="11">
    <source>
        <dbReference type="EMBL" id="TZF91233.1"/>
    </source>
</evidence>
<feature type="domain" description="ABC-2 type transporter transmembrane" evidence="10">
    <location>
        <begin position="34"/>
        <end position="231"/>
    </location>
</feature>
<evidence type="ECO:0000256" key="8">
    <source>
        <dbReference type="ARBA" id="ARBA00023136"/>
    </source>
</evidence>
<dbReference type="GO" id="GO:0005886">
    <property type="term" value="C:plasma membrane"/>
    <property type="evidence" value="ECO:0007669"/>
    <property type="project" value="UniProtKB-SubCell"/>
</dbReference>
<feature type="transmembrane region" description="Helical" evidence="9">
    <location>
        <begin position="80"/>
        <end position="105"/>
    </location>
</feature>
<feature type="transmembrane region" description="Helical" evidence="9">
    <location>
        <begin position="240"/>
        <end position="262"/>
    </location>
</feature>
<dbReference type="PANTHER" id="PTHR30413:SF10">
    <property type="entry name" value="CAPSULE POLYSACCHARIDE EXPORT INNER-MEMBRANE PROTEIN CTRC"/>
    <property type="match status" value="1"/>
</dbReference>
<dbReference type="EMBL" id="VTRV01000014">
    <property type="protein sequence ID" value="TZF91233.1"/>
    <property type="molecule type" value="Genomic_DNA"/>
</dbReference>
<dbReference type="GO" id="GO:0140359">
    <property type="term" value="F:ABC-type transporter activity"/>
    <property type="evidence" value="ECO:0007669"/>
    <property type="project" value="InterPro"/>
</dbReference>
<keyword evidence="5 9" id="KW-0812">Transmembrane</keyword>
<dbReference type="GO" id="GO:0015774">
    <property type="term" value="P:polysaccharide transport"/>
    <property type="evidence" value="ECO:0007669"/>
    <property type="project" value="UniProtKB-KW"/>
</dbReference>
<keyword evidence="7" id="KW-0625">Polysaccharide transport</keyword>
<feature type="transmembrane region" description="Helical" evidence="9">
    <location>
        <begin position="126"/>
        <end position="147"/>
    </location>
</feature>